<dbReference type="Gene3D" id="1.20.58.2220">
    <property type="entry name" value="Formin, FH2 domain"/>
    <property type="match status" value="1"/>
</dbReference>
<dbReference type="PANTHER" id="PTHR45691:SF6">
    <property type="entry name" value="PROTEIN DIAPHANOUS"/>
    <property type="match status" value="1"/>
</dbReference>
<dbReference type="GO" id="GO:0005884">
    <property type="term" value="C:actin filament"/>
    <property type="evidence" value="ECO:0007669"/>
    <property type="project" value="TreeGrafter"/>
</dbReference>
<dbReference type="InterPro" id="IPR044933">
    <property type="entry name" value="DIA_GBD_sf"/>
</dbReference>
<feature type="domain" description="DAD" evidence="5">
    <location>
        <begin position="1000"/>
        <end position="1031"/>
    </location>
</feature>
<dbReference type="GO" id="GO:0031267">
    <property type="term" value="F:small GTPase binding"/>
    <property type="evidence" value="ECO:0007669"/>
    <property type="project" value="InterPro"/>
</dbReference>
<evidence type="ECO:0000256" key="3">
    <source>
        <dbReference type="SAM" id="Coils"/>
    </source>
</evidence>
<dbReference type="AlphaFoldDB" id="E4X122"/>
<evidence type="ECO:0000256" key="1">
    <source>
        <dbReference type="ARBA" id="ARBA00008214"/>
    </source>
</evidence>
<dbReference type="SMART" id="SM01140">
    <property type="entry name" value="Drf_GBD"/>
    <property type="match status" value="1"/>
</dbReference>
<feature type="region of interest" description="Disordered" evidence="4">
    <location>
        <begin position="555"/>
        <end position="598"/>
    </location>
</feature>
<dbReference type="Gene3D" id="1.25.10.10">
    <property type="entry name" value="Leucine-rich Repeat Variant"/>
    <property type="match status" value="1"/>
</dbReference>
<dbReference type="InterPro" id="IPR016024">
    <property type="entry name" value="ARM-type_fold"/>
</dbReference>
<feature type="domain" description="GBD/FH3" evidence="6">
    <location>
        <begin position="52"/>
        <end position="483"/>
    </location>
</feature>
<keyword evidence="9" id="KW-1185">Reference proteome</keyword>
<feature type="coiled-coil region" evidence="3">
    <location>
        <begin position="856"/>
        <end position="883"/>
    </location>
</feature>
<dbReference type="GO" id="GO:0030041">
    <property type="term" value="P:actin filament polymerization"/>
    <property type="evidence" value="ECO:0007669"/>
    <property type="project" value="TreeGrafter"/>
</dbReference>
<dbReference type="Pfam" id="PF06367">
    <property type="entry name" value="Drf_FH3"/>
    <property type="match status" value="1"/>
</dbReference>
<proteinExistence type="inferred from homology"/>
<evidence type="ECO:0000259" key="6">
    <source>
        <dbReference type="PROSITE" id="PS51232"/>
    </source>
</evidence>
<dbReference type="PANTHER" id="PTHR45691">
    <property type="entry name" value="PROTEIN DIAPHANOUS"/>
    <property type="match status" value="1"/>
</dbReference>
<dbReference type="Proteomes" id="UP000001307">
    <property type="component" value="Unassembled WGS sequence"/>
</dbReference>
<evidence type="ECO:0000256" key="4">
    <source>
        <dbReference type="SAM" id="MobiDB-lite"/>
    </source>
</evidence>
<accession>E4X122</accession>
<gene>
    <name evidence="8" type="ORF">GSOID_T00014985001</name>
</gene>
<dbReference type="InterPro" id="IPR042201">
    <property type="entry name" value="FH2_Formin_sf"/>
</dbReference>
<protein>
    <recommendedName>
        <fullName evidence="10">FH2 domain-containing protein</fullName>
    </recommendedName>
</protein>
<feature type="compositionally biased region" description="Basic and acidic residues" evidence="4">
    <location>
        <begin position="1"/>
        <end position="11"/>
    </location>
</feature>
<feature type="region of interest" description="Disordered" evidence="4">
    <location>
        <begin position="1012"/>
        <end position="1061"/>
    </location>
</feature>
<feature type="coiled-coil region" evidence="3">
    <location>
        <begin position="512"/>
        <end position="550"/>
    </location>
</feature>
<dbReference type="PROSITE" id="PS51232">
    <property type="entry name" value="GBD_FH3"/>
    <property type="match status" value="1"/>
</dbReference>
<reference evidence="8" key="1">
    <citation type="journal article" date="2010" name="Science">
        <title>Plasticity of animal genome architecture unmasked by rapid evolution of a pelagic tunicate.</title>
        <authorList>
            <person name="Denoeud F."/>
            <person name="Henriet S."/>
            <person name="Mungpakdee S."/>
            <person name="Aury J.M."/>
            <person name="Da Silva C."/>
            <person name="Brinkmann H."/>
            <person name="Mikhaleva J."/>
            <person name="Olsen L.C."/>
            <person name="Jubin C."/>
            <person name="Canestro C."/>
            <person name="Bouquet J.M."/>
            <person name="Danks G."/>
            <person name="Poulain J."/>
            <person name="Campsteijn C."/>
            <person name="Adamski M."/>
            <person name="Cross I."/>
            <person name="Yadetie F."/>
            <person name="Muffato M."/>
            <person name="Louis A."/>
            <person name="Butcher S."/>
            <person name="Tsagkogeorga G."/>
            <person name="Konrad A."/>
            <person name="Singh S."/>
            <person name="Jensen M.F."/>
            <person name="Cong E.H."/>
            <person name="Eikeseth-Otteraa H."/>
            <person name="Noel B."/>
            <person name="Anthouard V."/>
            <person name="Porcel B.M."/>
            <person name="Kachouri-Lafond R."/>
            <person name="Nishino A."/>
            <person name="Ugolini M."/>
            <person name="Chourrout P."/>
            <person name="Nishida H."/>
            <person name="Aasland R."/>
            <person name="Huzurbazar S."/>
            <person name="Westhof E."/>
            <person name="Delsuc F."/>
            <person name="Lehrach H."/>
            <person name="Reinhardt R."/>
            <person name="Weissenbach J."/>
            <person name="Roy S.W."/>
            <person name="Artiguenave F."/>
            <person name="Postlethwait J.H."/>
            <person name="Manak J.R."/>
            <person name="Thompson E.M."/>
            <person name="Jaillon O."/>
            <person name="Du Pasquier L."/>
            <person name="Boudinot P."/>
            <person name="Liberles D.A."/>
            <person name="Volff J.N."/>
            <person name="Philippe H."/>
            <person name="Lenhard B."/>
            <person name="Roest Crollius H."/>
            <person name="Wincker P."/>
            <person name="Chourrout D."/>
        </authorList>
    </citation>
    <scope>NUCLEOTIDE SEQUENCE [LARGE SCALE GENOMIC DNA]</scope>
</reference>
<dbReference type="SUPFAM" id="SSF101447">
    <property type="entry name" value="Formin homology 2 domain (FH2 domain)"/>
    <property type="match status" value="1"/>
</dbReference>
<comment type="similarity">
    <text evidence="1">Belongs to the formin homology family. Diaphanous subfamily.</text>
</comment>
<dbReference type="Gene3D" id="1.20.58.630">
    <property type="match status" value="1"/>
</dbReference>
<dbReference type="GO" id="GO:0003779">
    <property type="term" value="F:actin binding"/>
    <property type="evidence" value="ECO:0007669"/>
    <property type="project" value="InterPro"/>
</dbReference>
<dbReference type="InterPro" id="IPR015425">
    <property type="entry name" value="FH2_Formin"/>
</dbReference>
<sequence>MDKHKDKDRGLSRITSYISGEKPDKHKMRSTKSGVDSHFGGNMTMDQTKQFCQAITDKKLDELLEKMMNDTDIKEASRGPIRKGPRPIKEQMVVMWMFNSNKALASDSRNHSQDLLSWKTMKKSELRATLEAVKVGASSNTVNWLKEFCSPVERGGDNSSDPSQKTDGLSTLVEIMRAQTVEYLETKRKLKYSIDMFGMTPDATRLEAELRRVEFNIKNLVLSICKIGNVGFGYKRLVKEFRAIKALCLTLNPDIPLSVIHQSSKLLAVVAIDVDGQSHIIRALTENAEEFTNENGFPKSRFKNLVNILRLKIPEDHEADSVTQRQNQIFTRQYVLILINEILKNKNDNDEESDGDIDVRISLRNEFIRNGLKDTLISRIRSDAVDDKQDLLIRQCDDYIKEREDDQQELHDRLSAIREDLKQPSVLFNYIYLSTKGTEAEQYFVSVLQHLLFVRDDPVTKAQHYRLIEDCVAQLVITPNGTDPDFRVQKSSNKLPVNVDGLLTDLVNDADLQSLRVSNEELTKELEKERVEKNVEISNLQKEIVALKAAKTIVGPAHPGPPPPPGMAGPGGPPPPPPPPGMAGPGGPPPPPPPPGMAVKLREASVWTMANEQKFSDEALMSEIASVFATKAPKTARSDGPVAEKKRQKENKILDAKKAQNLSIFLGRIKVPYQSVRKQILQCSPELESSFVIGLLNQLPDAEQISMFKELKDEYNDLVEAEKFCVVVSDMHRVHMRLETIKFQREFEEIVDRSIKPDIVSVTEASRKISKSKSFRLFLELVLFIGNVMNAGGRNQQSFGFDIEYLPKLRDSKTADNSMTMLHFIAQLVETDPRYEEIRGFDKDLYAADRARRVAQDDLNKSINNLTKEVKNLEKNVEQVSKLANKDPDDKFDETMNEFLITATEQHKLCLDLKATLDQEYDNLADYLCFNTKKTPIEAFFSMMNQFREDYAAAVRENQMRKEEEEKKSRREMAKVAAEQAKIKKKQKLQSCASKTQIIDDESENVIDDMLKALQSGEGNKKRRRARRSGVPTDGGGDNRTRSRRGGRQVFASLEEAMAAP</sequence>
<dbReference type="Gene3D" id="1.10.20.40">
    <property type="entry name" value="Formin, diaphanous GTPase-binding domain"/>
    <property type="match status" value="1"/>
</dbReference>
<dbReference type="Gene3D" id="1.10.238.150">
    <property type="entry name" value="Formin, FH3 diaphanous domain"/>
    <property type="match status" value="1"/>
</dbReference>
<feature type="region of interest" description="Disordered" evidence="4">
    <location>
        <begin position="1"/>
        <end position="42"/>
    </location>
</feature>
<organism evidence="8">
    <name type="scientific">Oikopleura dioica</name>
    <name type="common">Tunicate</name>
    <dbReference type="NCBI Taxonomy" id="34765"/>
    <lineage>
        <taxon>Eukaryota</taxon>
        <taxon>Metazoa</taxon>
        <taxon>Chordata</taxon>
        <taxon>Tunicata</taxon>
        <taxon>Appendicularia</taxon>
        <taxon>Copelata</taxon>
        <taxon>Oikopleuridae</taxon>
        <taxon>Oikopleura</taxon>
    </lineage>
</organism>
<dbReference type="OrthoDB" id="1104827at2759"/>
<keyword evidence="2 3" id="KW-0175">Coiled coil</keyword>
<dbReference type="InterPro" id="IPR051412">
    <property type="entry name" value="Formin_Homology_Diaphanous_sf"/>
</dbReference>
<dbReference type="PROSITE" id="PS51231">
    <property type="entry name" value="DAD"/>
    <property type="match status" value="1"/>
</dbReference>
<dbReference type="Pfam" id="PF02181">
    <property type="entry name" value="FH2"/>
    <property type="match status" value="1"/>
</dbReference>
<feature type="compositionally biased region" description="Pro residues" evidence="4">
    <location>
        <begin position="558"/>
        <end position="596"/>
    </location>
</feature>
<evidence type="ECO:0000259" key="5">
    <source>
        <dbReference type="PROSITE" id="PS51231"/>
    </source>
</evidence>
<dbReference type="InterPro" id="IPR011989">
    <property type="entry name" value="ARM-like"/>
</dbReference>
<evidence type="ECO:0008006" key="10">
    <source>
        <dbReference type="Google" id="ProtNLM"/>
    </source>
</evidence>
<evidence type="ECO:0000256" key="2">
    <source>
        <dbReference type="ARBA" id="ARBA00023054"/>
    </source>
</evidence>
<evidence type="ECO:0000313" key="8">
    <source>
        <dbReference type="EMBL" id="CBY23057.1"/>
    </source>
</evidence>
<dbReference type="InterPro" id="IPR014767">
    <property type="entry name" value="DAD_dom"/>
</dbReference>
<dbReference type="InterPro" id="IPR010473">
    <property type="entry name" value="GTPase-bd"/>
</dbReference>
<dbReference type="PROSITE" id="PS51444">
    <property type="entry name" value="FH2"/>
    <property type="match status" value="1"/>
</dbReference>
<dbReference type="SMART" id="SM00498">
    <property type="entry name" value="FH2"/>
    <property type="match status" value="1"/>
</dbReference>
<dbReference type="InterPro" id="IPR010472">
    <property type="entry name" value="FH3_dom"/>
</dbReference>
<feature type="domain" description="FH2" evidence="7">
    <location>
        <begin position="579"/>
        <end position="977"/>
    </location>
</feature>
<dbReference type="InParanoid" id="E4X122"/>
<dbReference type="SMART" id="SM01139">
    <property type="entry name" value="Drf_FH3"/>
    <property type="match status" value="1"/>
</dbReference>
<evidence type="ECO:0000313" key="9">
    <source>
        <dbReference type="Proteomes" id="UP000001307"/>
    </source>
</evidence>
<dbReference type="EMBL" id="FN653020">
    <property type="protein sequence ID" value="CBY23057.1"/>
    <property type="molecule type" value="Genomic_DNA"/>
</dbReference>
<dbReference type="SUPFAM" id="SSF48371">
    <property type="entry name" value="ARM repeat"/>
    <property type="match status" value="1"/>
</dbReference>
<name>E4X122_OIKDI</name>
<dbReference type="InterPro" id="IPR014768">
    <property type="entry name" value="GBD/FH3_dom"/>
</dbReference>
<evidence type="ECO:0000259" key="7">
    <source>
        <dbReference type="PROSITE" id="PS51444"/>
    </source>
</evidence>